<feature type="region of interest" description="Disordered" evidence="4">
    <location>
        <begin position="64"/>
        <end position="86"/>
    </location>
</feature>
<dbReference type="GO" id="GO:0043161">
    <property type="term" value="P:proteasome-mediated ubiquitin-dependent protein catabolic process"/>
    <property type="evidence" value="ECO:0007669"/>
    <property type="project" value="TreeGrafter"/>
</dbReference>
<dbReference type="PANTHER" id="PTHR12245:SF2">
    <property type="entry name" value="SPRY DOMAIN-CONTAINING SOCS BOX PROTEIN 2"/>
    <property type="match status" value="1"/>
</dbReference>
<proteinExistence type="predicted"/>
<evidence type="ECO:0000256" key="3">
    <source>
        <dbReference type="ARBA" id="ARBA00022490"/>
    </source>
</evidence>
<evidence type="ECO:0000313" key="6">
    <source>
        <dbReference type="EMBL" id="KAF6485596.1"/>
    </source>
</evidence>
<dbReference type="GO" id="GO:0005737">
    <property type="term" value="C:cytoplasm"/>
    <property type="evidence" value="ECO:0007669"/>
    <property type="project" value="UniProtKB-SubCell"/>
</dbReference>
<name>A0A7J8ILR0_ROUAE</name>
<evidence type="ECO:0000256" key="2">
    <source>
        <dbReference type="ARBA" id="ARBA00004906"/>
    </source>
</evidence>
<protein>
    <recommendedName>
        <fullName evidence="5">SOCS box domain-containing protein</fullName>
    </recommendedName>
</protein>
<comment type="pathway">
    <text evidence="2">Protein modification; protein ubiquitination.</text>
</comment>
<sequence>MGQTALAGAAAAPLPHRPCTLIALVLKPWGNYCLLPLQTAGSNGATPGPAGLGDELALRAEGHQYHGGRSHSPHPASESHGARTLGRGRRTIRARGPMPPNIHPNLKVRLLVVLDMEEGTLGCATGGTYLGPAFHRLKSRTLYPAVSAVCGQCQVCIGYLGENREEPHSLLHLSCLCVCQALGAARLGQVSALPLPPAMKYYLLYQ</sequence>
<dbReference type="SUPFAM" id="SSF158235">
    <property type="entry name" value="SOCS box-like"/>
    <property type="match status" value="1"/>
</dbReference>
<keyword evidence="7" id="KW-1185">Reference proteome</keyword>
<dbReference type="EMBL" id="JACASE010000003">
    <property type="protein sequence ID" value="KAF6485596.1"/>
    <property type="molecule type" value="Genomic_DNA"/>
</dbReference>
<comment type="subcellular location">
    <subcellularLocation>
        <location evidence="1">Cytoplasm</location>
    </subcellularLocation>
</comment>
<keyword evidence="3" id="KW-0963">Cytoplasm</keyword>
<dbReference type="InterPro" id="IPR043136">
    <property type="entry name" value="B30.2/SPRY_sf"/>
</dbReference>
<gene>
    <name evidence="6" type="ORF">HJG63_010740</name>
</gene>
<organism evidence="6 7">
    <name type="scientific">Rousettus aegyptiacus</name>
    <name type="common">Egyptian fruit bat</name>
    <name type="synonym">Pteropus aegyptiacus</name>
    <dbReference type="NCBI Taxonomy" id="9407"/>
    <lineage>
        <taxon>Eukaryota</taxon>
        <taxon>Metazoa</taxon>
        <taxon>Chordata</taxon>
        <taxon>Craniata</taxon>
        <taxon>Vertebrata</taxon>
        <taxon>Euteleostomi</taxon>
        <taxon>Mammalia</taxon>
        <taxon>Eutheria</taxon>
        <taxon>Laurasiatheria</taxon>
        <taxon>Chiroptera</taxon>
        <taxon>Yinpterochiroptera</taxon>
        <taxon>Pteropodoidea</taxon>
        <taxon>Pteropodidae</taxon>
        <taxon>Rousettinae</taxon>
        <taxon>Rousettus</taxon>
    </lineage>
</organism>
<dbReference type="UniPathway" id="UPA00143"/>
<evidence type="ECO:0000259" key="5">
    <source>
        <dbReference type="PROSITE" id="PS50225"/>
    </source>
</evidence>
<dbReference type="GO" id="GO:0019005">
    <property type="term" value="C:SCF ubiquitin ligase complex"/>
    <property type="evidence" value="ECO:0007669"/>
    <property type="project" value="TreeGrafter"/>
</dbReference>
<dbReference type="Pfam" id="PF07525">
    <property type="entry name" value="SOCS_box"/>
    <property type="match status" value="1"/>
</dbReference>
<evidence type="ECO:0000256" key="1">
    <source>
        <dbReference type="ARBA" id="ARBA00004496"/>
    </source>
</evidence>
<dbReference type="InterPro" id="IPR001496">
    <property type="entry name" value="SOCS_box"/>
</dbReference>
<comment type="caution">
    <text evidence="6">The sequence shown here is derived from an EMBL/GenBank/DDBJ whole genome shotgun (WGS) entry which is preliminary data.</text>
</comment>
<dbReference type="AlphaFoldDB" id="A0A7J8ILR0"/>
<reference evidence="6 7" key="1">
    <citation type="journal article" date="2020" name="Nature">
        <title>Six reference-quality genomes reveal evolution of bat adaptations.</title>
        <authorList>
            <person name="Jebb D."/>
            <person name="Huang Z."/>
            <person name="Pippel M."/>
            <person name="Hughes G.M."/>
            <person name="Lavrichenko K."/>
            <person name="Devanna P."/>
            <person name="Winkler S."/>
            <person name="Jermiin L.S."/>
            <person name="Skirmuntt E.C."/>
            <person name="Katzourakis A."/>
            <person name="Burkitt-Gray L."/>
            <person name="Ray D.A."/>
            <person name="Sullivan K.A.M."/>
            <person name="Roscito J.G."/>
            <person name="Kirilenko B.M."/>
            <person name="Davalos L.M."/>
            <person name="Corthals A.P."/>
            <person name="Power M.L."/>
            <person name="Jones G."/>
            <person name="Ransome R.D."/>
            <person name="Dechmann D.K.N."/>
            <person name="Locatelli A.G."/>
            <person name="Puechmaille S.J."/>
            <person name="Fedrigo O."/>
            <person name="Jarvis E.D."/>
            <person name="Hiller M."/>
            <person name="Vernes S.C."/>
            <person name="Myers E.W."/>
            <person name="Teeling E.C."/>
        </authorList>
    </citation>
    <scope>NUCLEOTIDE SEQUENCE [LARGE SCALE GENOMIC DNA]</scope>
    <source>
        <strain evidence="6">MRouAeg1</strain>
        <tissue evidence="6">Muscle</tissue>
    </source>
</reference>
<dbReference type="Gene3D" id="2.60.120.920">
    <property type="match status" value="1"/>
</dbReference>
<dbReference type="SMART" id="SM00253">
    <property type="entry name" value="SOCS"/>
    <property type="match status" value="1"/>
</dbReference>
<dbReference type="FunFam" id="1.10.750.20:FF:000001">
    <property type="entry name" value="Ankyrin repeat and SOCS box containing 1"/>
    <property type="match status" value="1"/>
</dbReference>
<dbReference type="PROSITE" id="PS50225">
    <property type="entry name" value="SOCS"/>
    <property type="match status" value="1"/>
</dbReference>
<dbReference type="PANTHER" id="PTHR12245">
    <property type="entry name" value="SPRY DOMAIN CONTAINING SOCS BOX PROTEIN"/>
    <property type="match status" value="1"/>
</dbReference>
<dbReference type="SMART" id="SM00969">
    <property type="entry name" value="SOCS_box"/>
    <property type="match status" value="1"/>
</dbReference>
<dbReference type="GO" id="GO:0016567">
    <property type="term" value="P:protein ubiquitination"/>
    <property type="evidence" value="ECO:0007669"/>
    <property type="project" value="UniProtKB-UniPathway"/>
</dbReference>
<dbReference type="InterPro" id="IPR050672">
    <property type="entry name" value="FBXO45-Fsn/SPSB_families"/>
</dbReference>
<dbReference type="InterPro" id="IPR036036">
    <property type="entry name" value="SOCS_box-like_dom_sf"/>
</dbReference>
<dbReference type="Proteomes" id="UP000593571">
    <property type="component" value="Unassembled WGS sequence"/>
</dbReference>
<dbReference type="InterPro" id="IPR013320">
    <property type="entry name" value="ConA-like_dom_sf"/>
</dbReference>
<evidence type="ECO:0000313" key="7">
    <source>
        <dbReference type="Proteomes" id="UP000593571"/>
    </source>
</evidence>
<dbReference type="SUPFAM" id="SSF49899">
    <property type="entry name" value="Concanavalin A-like lectins/glucanases"/>
    <property type="match status" value="1"/>
</dbReference>
<feature type="domain" description="SOCS box" evidence="5">
    <location>
        <begin position="160"/>
        <end position="206"/>
    </location>
</feature>
<evidence type="ECO:0000256" key="4">
    <source>
        <dbReference type="SAM" id="MobiDB-lite"/>
    </source>
</evidence>
<accession>A0A7J8ILR0</accession>
<dbReference type="GO" id="GO:0035556">
    <property type="term" value="P:intracellular signal transduction"/>
    <property type="evidence" value="ECO:0007669"/>
    <property type="project" value="InterPro"/>
</dbReference>
<dbReference type="Gene3D" id="1.10.750.20">
    <property type="entry name" value="SOCS box"/>
    <property type="match status" value="1"/>
</dbReference>